<evidence type="ECO:0000313" key="2">
    <source>
        <dbReference type="EMBL" id="RZS30527.1"/>
    </source>
</evidence>
<organism evidence="2 3">
    <name type="scientific">Herbihabitans rhizosphaerae</name>
    <dbReference type="NCBI Taxonomy" id="1872711"/>
    <lineage>
        <taxon>Bacteria</taxon>
        <taxon>Bacillati</taxon>
        <taxon>Actinomycetota</taxon>
        <taxon>Actinomycetes</taxon>
        <taxon>Pseudonocardiales</taxon>
        <taxon>Pseudonocardiaceae</taxon>
        <taxon>Herbihabitans</taxon>
    </lineage>
</organism>
<accession>A0A4Q7KC17</accession>
<dbReference type="PROSITE" id="PS50943">
    <property type="entry name" value="HTH_CROC1"/>
    <property type="match status" value="1"/>
</dbReference>
<evidence type="ECO:0000313" key="3">
    <source>
        <dbReference type="Proteomes" id="UP000294257"/>
    </source>
</evidence>
<dbReference type="InterPro" id="IPR001387">
    <property type="entry name" value="Cro/C1-type_HTH"/>
</dbReference>
<dbReference type="InterPro" id="IPR043917">
    <property type="entry name" value="DUF5753"/>
</dbReference>
<keyword evidence="3" id="KW-1185">Reference proteome</keyword>
<feature type="domain" description="HTH cro/C1-type" evidence="1">
    <location>
        <begin position="16"/>
        <end position="70"/>
    </location>
</feature>
<evidence type="ECO:0000259" key="1">
    <source>
        <dbReference type="PROSITE" id="PS50943"/>
    </source>
</evidence>
<dbReference type="SMART" id="SM00530">
    <property type="entry name" value="HTH_XRE"/>
    <property type="match status" value="1"/>
</dbReference>
<dbReference type="Pfam" id="PF19054">
    <property type="entry name" value="DUF5753"/>
    <property type="match status" value="1"/>
</dbReference>
<protein>
    <submittedName>
        <fullName evidence="2">Helix-turn-helix protein</fullName>
    </submittedName>
</protein>
<dbReference type="OrthoDB" id="4285266at2"/>
<dbReference type="SUPFAM" id="SSF47413">
    <property type="entry name" value="lambda repressor-like DNA-binding domains"/>
    <property type="match status" value="1"/>
</dbReference>
<dbReference type="RefSeq" id="WP_130348459.1">
    <property type="nucleotide sequence ID" value="NZ_SGWQ01000016.1"/>
</dbReference>
<dbReference type="Pfam" id="PF13560">
    <property type="entry name" value="HTH_31"/>
    <property type="match status" value="1"/>
</dbReference>
<dbReference type="EMBL" id="SGWQ01000016">
    <property type="protein sequence ID" value="RZS30527.1"/>
    <property type="molecule type" value="Genomic_DNA"/>
</dbReference>
<dbReference type="AlphaFoldDB" id="A0A4Q7KC17"/>
<proteinExistence type="predicted"/>
<dbReference type="InterPro" id="IPR010982">
    <property type="entry name" value="Lambda_DNA-bd_dom_sf"/>
</dbReference>
<reference evidence="2 3" key="1">
    <citation type="submission" date="2019-02" db="EMBL/GenBank/DDBJ databases">
        <title>Genomic Encyclopedia of Type Strains, Phase IV (KMG-IV): sequencing the most valuable type-strain genomes for metagenomic binning, comparative biology and taxonomic classification.</title>
        <authorList>
            <person name="Goeker M."/>
        </authorList>
    </citation>
    <scope>NUCLEOTIDE SEQUENCE [LARGE SCALE GENOMIC DNA]</scope>
    <source>
        <strain evidence="2 3">DSM 101727</strain>
    </source>
</reference>
<gene>
    <name evidence="2" type="ORF">EV193_11647</name>
</gene>
<comment type="caution">
    <text evidence="2">The sequence shown here is derived from an EMBL/GenBank/DDBJ whole genome shotgun (WGS) entry which is preliminary data.</text>
</comment>
<dbReference type="Gene3D" id="1.10.260.40">
    <property type="entry name" value="lambda repressor-like DNA-binding domains"/>
    <property type="match status" value="1"/>
</dbReference>
<name>A0A4Q7KC17_9PSEU</name>
<dbReference type="Proteomes" id="UP000294257">
    <property type="component" value="Unassembled WGS sequence"/>
</dbReference>
<sequence>MSRRLNFHGRQLLRELRRLRQEAGLTQGAAGEHLRFGKNKMNRIESENQIPGWHELRAMLDLYGVAVNNWEPYLELWEVGQERGWWDEYDLDDYSYIAHEVEATHVRQFCLGYVPGLLQTAAYTRAVFANSWILRREKRIEDDIEVRLRRQERLRSAVPLELHAVVNEPILRQKIAPEIMRDQLNRLIETAVLDNVVLQVLPESAGLNDGQNGSFLILNVPDERYPEMLYAEHAFATVPVRGVAEVALAKLRLDGLAKLALPPDDSLDLIEDLAADL</sequence>
<dbReference type="GO" id="GO:0003677">
    <property type="term" value="F:DNA binding"/>
    <property type="evidence" value="ECO:0007669"/>
    <property type="project" value="InterPro"/>
</dbReference>